<reference evidence="11 12" key="1">
    <citation type="journal article" date="2013" name="Proc. Natl. Acad. Sci. U.S.A.">
        <title>The king cobra genome reveals dynamic gene evolution and adaptation in the snake venom system.</title>
        <authorList>
            <person name="Vonk F.J."/>
            <person name="Casewell N.R."/>
            <person name="Henkel C.V."/>
            <person name="Heimberg A.M."/>
            <person name="Jansen H.J."/>
            <person name="McCleary R.J."/>
            <person name="Kerkkamp H.M."/>
            <person name="Vos R.A."/>
            <person name="Guerreiro I."/>
            <person name="Calvete J.J."/>
            <person name="Wuster W."/>
            <person name="Woods A.E."/>
            <person name="Logan J.M."/>
            <person name="Harrison R.A."/>
            <person name="Castoe T.A."/>
            <person name="de Koning A.P."/>
            <person name="Pollock D.D."/>
            <person name="Yandell M."/>
            <person name="Calderon D."/>
            <person name="Renjifo C."/>
            <person name="Currier R.B."/>
            <person name="Salgado D."/>
            <person name="Pla D."/>
            <person name="Sanz L."/>
            <person name="Hyder A.S."/>
            <person name="Ribeiro J.M."/>
            <person name="Arntzen J.W."/>
            <person name="van den Thillart G.E."/>
            <person name="Boetzer M."/>
            <person name="Pirovano W."/>
            <person name="Dirks R.P."/>
            <person name="Spaink H.P."/>
            <person name="Duboule D."/>
            <person name="McGlinn E."/>
            <person name="Kini R.M."/>
            <person name="Richardson M.K."/>
        </authorList>
    </citation>
    <scope>NUCLEOTIDE SEQUENCE</scope>
    <source>
        <tissue evidence="11">Blood</tissue>
    </source>
</reference>
<dbReference type="OrthoDB" id="9045634at2759"/>
<feature type="non-terminal residue" evidence="11">
    <location>
        <position position="1"/>
    </location>
</feature>
<keyword evidence="8" id="KW-0968">Cytoplasmic vesicle</keyword>
<keyword evidence="7 10" id="KW-0472">Membrane</keyword>
<dbReference type="GO" id="GO:0005886">
    <property type="term" value="C:plasma membrane"/>
    <property type="evidence" value="ECO:0007669"/>
    <property type="project" value="UniProtKB-SubCell"/>
</dbReference>
<keyword evidence="5 10" id="KW-0812">Transmembrane</keyword>
<keyword evidence="12" id="KW-1185">Reference proteome</keyword>
<dbReference type="InterPro" id="IPR043243">
    <property type="entry name" value="SMAGP"/>
</dbReference>
<dbReference type="PANTHER" id="PTHR47394">
    <property type="entry name" value="SMALL CELL ADHESION GLYCOPROTEIN"/>
    <property type="match status" value="1"/>
</dbReference>
<dbReference type="EMBL" id="AZIM01000009">
    <property type="protein sequence ID" value="ETE74065.1"/>
    <property type="molecule type" value="Genomic_DNA"/>
</dbReference>
<dbReference type="Proteomes" id="UP000018936">
    <property type="component" value="Unassembled WGS sequence"/>
</dbReference>
<feature type="compositionally biased region" description="Basic and acidic residues" evidence="9">
    <location>
        <begin position="12"/>
        <end position="22"/>
    </location>
</feature>
<evidence type="ECO:0000256" key="3">
    <source>
        <dbReference type="ARBA" id="ARBA00010017"/>
    </source>
</evidence>
<keyword evidence="4" id="KW-1003">Cell membrane</keyword>
<feature type="transmembrane region" description="Helical" evidence="10">
    <location>
        <begin position="109"/>
        <end position="135"/>
    </location>
</feature>
<comment type="subcellular location">
    <subcellularLocation>
        <location evidence="1">Cell membrane</location>
        <topology evidence="1">Single-pass type III membrane protein</topology>
    </subcellularLocation>
    <subcellularLocation>
        <location evidence="2">Cytoplasmic vesicle membrane</location>
        <topology evidence="2">Single-pass type III membrane protein</topology>
    </subcellularLocation>
</comment>
<feature type="region of interest" description="Disordered" evidence="9">
    <location>
        <begin position="1"/>
        <end position="22"/>
    </location>
</feature>
<accession>V8PIA4</accession>
<organism evidence="11 12">
    <name type="scientific">Ophiophagus hannah</name>
    <name type="common">King cobra</name>
    <name type="synonym">Naja hannah</name>
    <dbReference type="NCBI Taxonomy" id="8665"/>
    <lineage>
        <taxon>Eukaryota</taxon>
        <taxon>Metazoa</taxon>
        <taxon>Chordata</taxon>
        <taxon>Craniata</taxon>
        <taxon>Vertebrata</taxon>
        <taxon>Euteleostomi</taxon>
        <taxon>Lepidosauria</taxon>
        <taxon>Squamata</taxon>
        <taxon>Bifurcata</taxon>
        <taxon>Unidentata</taxon>
        <taxon>Episquamata</taxon>
        <taxon>Toxicofera</taxon>
        <taxon>Serpentes</taxon>
        <taxon>Colubroidea</taxon>
        <taxon>Elapidae</taxon>
        <taxon>Elapinae</taxon>
        <taxon>Ophiophagus</taxon>
    </lineage>
</organism>
<comment type="similarity">
    <text evidence="3">Belongs to the SMAGP family.</text>
</comment>
<dbReference type="PANTHER" id="PTHR47394:SF1">
    <property type="entry name" value="SMALL CELL ADHESION GLYCOPROTEIN"/>
    <property type="match status" value="1"/>
</dbReference>
<name>V8PIA4_OPHHA</name>
<evidence type="ECO:0000313" key="12">
    <source>
        <dbReference type="Proteomes" id="UP000018936"/>
    </source>
</evidence>
<gene>
    <name evidence="11" type="primary">SMAGP</name>
    <name evidence="11" type="ORF">L345_00094</name>
</gene>
<dbReference type="GO" id="GO:0030659">
    <property type="term" value="C:cytoplasmic vesicle membrane"/>
    <property type="evidence" value="ECO:0007669"/>
    <property type="project" value="UniProtKB-SubCell"/>
</dbReference>
<evidence type="ECO:0000256" key="5">
    <source>
        <dbReference type="ARBA" id="ARBA00022692"/>
    </source>
</evidence>
<evidence type="ECO:0000256" key="9">
    <source>
        <dbReference type="SAM" id="MobiDB-lite"/>
    </source>
</evidence>
<dbReference type="AlphaFoldDB" id="V8PIA4"/>
<evidence type="ECO:0000256" key="8">
    <source>
        <dbReference type="ARBA" id="ARBA00023329"/>
    </source>
</evidence>
<comment type="caution">
    <text evidence="11">The sequence shown here is derived from an EMBL/GenBank/DDBJ whole genome shotgun (WGS) entry which is preliminary data.</text>
</comment>
<evidence type="ECO:0000256" key="10">
    <source>
        <dbReference type="SAM" id="Phobius"/>
    </source>
</evidence>
<proteinExistence type="inferred from homology"/>
<evidence type="ECO:0000256" key="2">
    <source>
        <dbReference type="ARBA" id="ARBA00004497"/>
    </source>
</evidence>
<keyword evidence="6 10" id="KW-1133">Transmembrane helix</keyword>
<evidence type="ECO:0000256" key="7">
    <source>
        <dbReference type="ARBA" id="ARBA00023136"/>
    </source>
</evidence>
<evidence type="ECO:0000256" key="6">
    <source>
        <dbReference type="ARBA" id="ARBA00022989"/>
    </source>
</evidence>
<evidence type="ECO:0000256" key="1">
    <source>
        <dbReference type="ARBA" id="ARBA00004361"/>
    </source>
</evidence>
<protein>
    <submittedName>
        <fullName evidence="11">Small cell adhesion glycoprotein</fullName>
    </submittedName>
</protein>
<sequence>MLSQNMLNDYAENGKTRKQLQEETREEISMLLELGKKFNKFVKPKLFSHQPGLLQSASIFFCNFKSQNNLTKKGDAMAATPTMPPAIGMLTSPFMKKMNTPTSQEDANMAVIGAVIAVVFLTLLSVVVIIVIYLYKNKGNYHTYEQPEADPEGSVQMEDFPHKREKEEYFI</sequence>
<evidence type="ECO:0000256" key="4">
    <source>
        <dbReference type="ARBA" id="ARBA00022475"/>
    </source>
</evidence>
<evidence type="ECO:0000313" key="11">
    <source>
        <dbReference type="EMBL" id="ETE74065.1"/>
    </source>
</evidence>